<name>A0AA38XTZ2_9EURO</name>
<feature type="region of interest" description="Disordered" evidence="1">
    <location>
        <begin position="1"/>
        <end position="85"/>
    </location>
</feature>
<sequence>MSRPQSEIGDTIEVTRYPSKPTSAPRLANGIGPKPPIPARRQGLSSPPSSPSPNPNSTHPAPQGQSSSLESITPDDPPPSSLPPTAALFYIITSATHDWGLVGDTLRSTDLRDGPYLPPALHRIFDPVKEQEYIYICIF</sequence>
<evidence type="ECO:0000313" key="3">
    <source>
        <dbReference type="Proteomes" id="UP001172681"/>
    </source>
</evidence>
<evidence type="ECO:0000313" key="2">
    <source>
        <dbReference type="EMBL" id="KAJ9622163.1"/>
    </source>
</evidence>
<reference evidence="2" key="1">
    <citation type="submission" date="2022-10" db="EMBL/GenBank/DDBJ databases">
        <title>Culturing micro-colonial fungi from biological soil crusts in the Mojave desert and describing Neophaeococcomyces mojavensis, and introducing the new genera and species Taxawa tesnikishii.</title>
        <authorList>
            <person name="Kurbessoian T."/>
            <person name="Stajich J.E."/>
        </authorList>
    </citation>
    <scope>NUCLEOTIDE SEQUENCE</scope>
    <source>
        <strain evidence="2">TK_35</strain>
    </source>
</reference>
<dbReference type="Proteomes" id="UP001172681">
    <property type="component" value="Unassembled WGS sequence"/>
</dbReference>
<dbReference type="EMBL" id="JAPDRN010000110">
    <property type="protein sequence ID" value="KAJ9622163.1"/>
    <property type="molecule type" value="Genomic_DNA"/>
</dbReference>
<organism evidence="2 3">
    <name type="scientific">Knufia peltigerae</name>
    <dbReference type="NCBI Taxonomy" id="1002370"/>
    <lineage>
        <taxon>Eukaryota</taxon>
        <taxon>Fungi</taxon>
        <taxon>Dikarya</taxon>
        <taxon>Ascomycota</taxon>
        <taxon>Pezizomycotina</taxon>
        <taxon>Eurotiomycetes</taxon>
        <taxon>Chaetothyriomycetidae</taxon>
        <taxon>Chaetothyriales</taxon>
        <taxon>Trichomeriaceae</taxon>
        <taxon>Knufia</taxon>
    </lineage>
</organism>
<proteinExistence type="predicted"/>
<evidence type="ECO:0000256" key="1">
    <source>
        <dbReference type="SAM" id="MobiDB-lite"/>
    </source>
</evidence>
<feature type="compositionally biased region" description="Polar residues" evidence="1">
    <location>
        <begin position="58"/>
        <end position="71"/>
    </location>
</feature>
<protein>
    <submittedName>
        <fullName evidence="2">Uncharacterized protein</fullName>
    </submittedName>
</protein>
<comment type="caution">
    <text evidence="2">The sequence shown here is derived from an EMBL/GenBank/DDBJ whole genome shotgun (WGS) entry which is preliminary data.</text>
</comment>
<keyword evidence="3" id="KW-1185">Reference proteome</keyword>
<gene>
    <name evidence="2" type="ORF">H2204_011670</name>
</gene>
<dbReference type="AlphaFoldDB" id="A0AA38XTZ2"/>
<accession>A0AA38XTZ2</accession>